<keyword evidence="5 9" id="KW-0798">TonB box</keyword>
<feature type="compositionally biased region" description="Polar residues" evidence="10">
    <location>
        <begin position="1"/>
        <end position="23"/>
    </location>
</feature>
<feature type="domain" description="TonB-dependent receptor plug" evidence="12">
    <location>
        <begin position="107"/>
        <end position="221"/>
    </location>
</feature>
<evidence type="ECO:0000256" key="10">
    <source>
        <dbReference type="SAM" id="MobiDB-lite"/>
    </source>
</evidence>
<keyword evidence="7 8" id="KW-0998">Cell outer membrane</keyword>
<comment type="similarity">
    <text evidence="8 9">Belongs to the TonB-dependent receptor family.</text>
</comment>
<evidence type="ECO:0000259" key="11">
    <source>
        <dbReference type="Pfam" id="PF00593"/>
    </source>
</evidence>
<dbReference type="Pfam" id="PF13715">
    <property type="entry name" value="CarbopepD_reg_2"/>
    <property type="match status" value="1"/>
</dbReference>
<comment type="subcellular location">
    <subcellularLocation>
        <location evidence="1 8">Cell outer membrane</location>
        <topology evidence="1 8">Multi-pass membrane protein</topology>
    </subcellularLocation>
</comment>
<dbReference type="InterPro" id="IPR008969">
    <property type="entry name" value="CarboxyPept-like_regulatory"/>
</dbReference>
<keyword evidence="13" id="KW-0675">Receptor</keyword>
<dbReference type="InterPro" id="IPR023997">
    <property type="entry name" value="TonB-dep_OMP_SusC/RagA_CS"/>
</dbReference>
<comment type="caution">
    <text evidence="13">The sequence shown here is derived from an EMBL/GenBank/DDBJ whole genome shotgun (WGS) entry which is preliminary data.</text>
</comment>
<dbReference type="Pfam" id="PF07715">
    <property type="entry name" value="Plug"/>
    <property type="match status" value="1"/>
</dbReference>
<dbReference type="InterPro" id="IPR012910">
    <property type="entry name" value="Plug_dom"/>
</dbReference>
<dbReference type="InterPro" id="IPR036942">
    <property type="entry name" value="Beta-barrel_TonB_sf"/>
</dbReference>
<name>A0ABT3PS65_9BACT</name>
<sequence>MQQQLQPAESTDSLTVEGTVTSDSADKPLPGVSVLVKGTQNGTTTNEDGHFSLTLSTQKEPVLSFSFIGYETEEIAVDGRRTINVVLKKEVEEMEDIVVVGYGSQRKQDLTGSISSVSATDIHKQSVTSAEEALQGQIAGVQVTKNSGAPGGGSTVRIRGTNSIRAGNNPLYVIDGLPIGGGSSPSQNPLSLINPQDIVSIEVLKDASATAIYGARGANGVIMITTKQGDRGDAQVNVEASYGVNRIRNKLDLMDTPQFVALANEAAANDGADPVFVNSPNSYPNTDWQDEVFRSAPRQNYQLSVSGGSEDTRYALSANLLDEEGLLIGSGYQRGSFRINFDKQVSDKFSIGNNLIVSRARYSLVETGGRGLSGIVNGALQIPSVVPVKDDDDNYVFQTDNTIERDNPVASALEKTNTSKQFKGIGNIFATYMLAEGLEVRVSIGGNLSYDKDNFYAPNSTLQGQQNNSLARVTTRQRFRWVNENTLTYNKEFAGLHDLTLLGGFTLEKVSGENLRGASSGFITDAFTYNNLNAGETPNNPSTGASTSTLASYLGRVNYNFDDRYLLTLTGRIDGSSRFGSGNKYGFFPSGALAWRISEETFMEEQDLFNNLKLRLSYGITGNQEIGNYAALTQLGNSQVTLGDRIAVGINPASLGNKDLQWEKTRQYNIGLDVGLINSRLSLTADAYYKKTTDLLLTRRVPRYTGYSQYLDNIGSTENQGFEVSLETQNILKSTFSWSTSINYSMNQNKVLELADDEPMYVGTPISFAGGQSFRILQEGGSLGTFYGYEYGGVYADQQAVDNSETALASTQPGDPYLKDISGPDGEPDGTIDGNDQTIIGNAFPDFTFGFTNNFFYKGFDLSIFIQGSYGNDVLNMNTLRLESTRGYTNQTTDVLNRWTPDNRNTDIPRATRSRNSAAQTAMRAISSRLIEDGSYLRLKNITLGYTFPVNWGQSLGARSVRLYVSGQNLFTATKYSGYDPDVSTYNNLGNLGADYGTYPKAKTYLMGIKLGF</sequence>
<evidence type="ECO:0000256" key="7">
    <source>
        <dbReference type="ARBA" id="ARBA00023237"/>
    </source>
</evidence>
<keyword evidence="14" id="KW-1185">Reference proteome</keyword>
<evidence type="ECO:0000313" key="13">
    <source>
        <dbReference type="EMBL" id="MCW9708709.1"/>
    </source>
</evidence>
<gene>
    <name evidence="13" type="ORF">J6I44_17750</name>
</gene>
<dbReference type="RefSeq" id="WP_265767514.1">
    <property type="nucleotide sequence ID" value="NZ_JAGGJA010000016.1"/>
</dbReference>
<dbReference type="Proteomes" id="UP001207918">
    <property type="component" value="Unassembled WGS sequence"/>
</dbReference>
<evidence type="ECO:0000259" key="12">
    <source>
        <dbReference type="Pfam" id="PF07715"/>
    </source>
</evidence>
<protein>
    <submittedName>
        <fullName evidence="13">TonB-dependent receptor</fullName>
    </submittedName>
</protein>
<dbReference type="Gene3D" id="2.60.40.1120">
    <property type="entry name" value="Carboxypeptidase-like, regulatory domain"/>
    <property type="match status" value="1"/>
</dbReference>
<dbReference type="Pfam" id="PF00593">
    <property type="entry name" value="TonB_dep_Rec_b-barrel"/>
    <property type="match status" value="1"/>
</dbReference>
<evidence type="ECO:0000313" key="14">
    <source>
        <dbReference type="Proteomes" id="UP001207918"/>
    </source>
</evidence>
<dbReference type="InterPro" id="IPR037066">
    <property type="entry name" value="Plug_dom_sf"/>
</dbReference>
<evidence type="ECO:0000256" key="9">
    <source>
        <dbReference type="RuleBase" id="RU003357"/>
    </source>
</evidence>
<keyword evidence="3 8" id="KW-1134">Transmembrane beta strand</keyword>
<dbReference type="InterPro" id="IPR023996">
    <property type="entry name" value="TonB-dep_OMP_SusC/RagA"/>
</dbReference>
<evidence type="ECO:0000256" key="8">
    <source>
        <dbReference type="PROSITE-ProRule" id="PRU01360"/>
    </source>
</evidence>
<keyword evidence="6 8" id="KW-0472">Membrane</keyword>
<evidence type="ECO:0000256" key="6">
    <source>
        <dbReference type="ARBA" id="ARBA00023136"/>
    </source>
</evidence>
<keyword evidence="4 8" id="KW-0812">Transmembrane</keyword>
<accession>A0ABT3PS65</accession>
<dbReference type="Gene3D" id="2.170.130.10">
    <property type="entry name" value="TonB-dependent receptor, plug domain"/>
    <property type="match status" value="1"/>
</dbReference>
<dbReference type="NCBIfam" id="TIGR04056">
    <property type="entry name" value="OMP_RagA_SusC"/>
    <property type="match status" value="1"/>
</dbReference>
<dbReference type="PROSITE" id="PS52016">
    <property type="entry name" value="TONB_DEPENDENT_REC_3"/>
    <property type="match status" value="1"/>
</dbReference>
<keyword evidence="2 8" id="KW-0813">Transport</keyword>
<dbReference type="InterPro" id="IPR039426">
    <property type="entry name" value="TonB-dep_rcpt-like"/>
</dbReference>
<evidence type="ECO:0000256" key="4">
    <source>
        <dbReference type="ARBA" id="ARBA00022692"/>
    </source>
</evidence>
<evidence type="ECO:0000256" key="1">
    <source>
        <dbReference type="ARBA" id="ARBA00004571"/>
    </source>
</evidence>
<dbReference type="NCBIfam" id="TIGR04057">
    <property type="entry name" value="SusC_RagA_signa"/>
    <property type="match status" value="1"/>
</dbReference>
<evidence type="ECO:0000256" key="3">
    <source>
        <dbReference type="ARBA" id="ARBA00022452"/>
    </source>
</evidence>
<dbReference type="InterPro" id="IPR000531">
    <property type="entry name" value="Beta-barrel_TonB"/>
</dbReference>
<dbReference type="SUPFAM" id="SSF49464">
    <property type="entry name" value="Carboxypeptidase regulatory domain-like"/>
    <property type="match status" value="1"/>
</dbReference>
<feature type="region of interest" description="Disordered" evidence="10">
    <location>
        <begin position="1"/>
        <end position="32"/>
    </location>
</feature>
<dbReference type="EMBL" id="JAGGJA010000016">
    <property type="protein sequence ID" value="MCW9708709.1"/>
    <property type="molecule type" value="Genomic_DNA"/>
</dbReference>
<feature type="domain" description="TonB-dependent receptor-like beta-barrel" evidence="11">
    <location>
        <begin position="429"/>
        <end position="803"/>
    </location>
</feature>
<proteinExistence type="inferred from homology"/>
<dbReference type="Gene3D" id="2.40.170.20">
    <property type="entry name" value="TonB-dependent receptor, beta-barrel domain"/>
    <property type="match status" value="1"/>
</dbReference>
<dbReference type="SUPFAM" id="SSF56935">
    <property type="entry name" value="Porins"/>
    <property type="match status" value="1"/>
</dbReference>
<organism evidence="13 14">
    <name type="scientific">Fodinibius salsisoli</name>
    <dbReference type="NCBI Taxonomy" id="2820877"/>
    <lineage>
        <taxon>Bacteria</taxon>
        <taxon>Pseudomonadati</taxon>
        <taxon>Balneolota</taxon>
        <taxon>Balneolia</taxon>
        <taxon>Balneolales</taxon>
        <taxon>Balneolaceae</taxon>
        <taxon>Fodinibius</taxon>
    </lineage>
</organism>
<evidence type="ECO:0000256" key="5">
    <source>
        <dbReference type="ARBA" id="ARBA00023077"/>
    </source>
</evidence>
<reference evidence="13 14" key="1">
    <citation type="submission" date="2021-03" db="EMBL/GenBank/DDBJ databases">
        <title>Aliifodinibius sp. nov., a new bacterium isolated from saline soil.</title>
        <authorList>
            <person name="Galisteo C."/>
            <person name="De La Haba R."/>
            <person name="Sanchez-Porro C."/>
            <person name="Ventosa A."/>
        </authorList>
    </citation>
    <scope>NUCLEOTIDE SEQUENCE [LARGE SCALE GENOMIC DNA]</scope>
    <source>
        <strain evidence="13 14">1BSP15-2V2</strain>
    </source>
</reference>
<evidence type="ECO:0000256" key="2">
    <source>
        <dbReference type="ARBA" id="ARBA00022448"/>
    </source>
</evidence>